<gene>
    <name evidence="1" type="ORF">EAS61_28850</name>
</gene>
<reference evidence="1 2" key="1">
    <citation type="submission" date="2018-11" db="EMBL/GenBank/DDBJ databases">
        <title>Bradyrhizobium sp. nov., isolated from effective nodules of peanut in China.</title>
        <authorList>
            <person name="Li Y."/>
        </authorList>
    </citation>
    <scope>NUCLEOTIDE SEQUENCE [LARGE SCALE GENOMIC DNA]</scope>
    <source>
        <strain evidence="1 2">CCBAU 51770</strain>
    </source>
</reference>
<evidence type="ECO:0000313" key="1">
    <source>
        <dbReference type="EMBL" id="RXG88695.1"/>
    </source>
</evidence>
<name>A0A4Q0QEA5_9BRAD</name>
<protein>
    <submittedName>
        <fullName evidence="1">Uncharacterized protein</fullName>
    </submittedName>
</protein>
<organism evidence="1 2">
    <name type="scientific">Bradyrhizobium zhanjiangense</name>
    <dbReference type="NCBI Taxonomy" id="1325107"/>
    <lineage>
        <taxon>Bacteria</taxon>
        <taxon>Pseudomonadati</taxon>
        <taxon>Pseudomonadota</taxon>
        <taxon>Alphaproteobacteria</taxon>
        <taxon>Hyphomicrobiales</taxon>
        <taxon>Nitrobacteraceae</taxon>
        <taxon>Bradyrhizobium</taxon>
    </lineage>
</organism>
<proteinExistence type="predicted"/>
<accession>A0A4Q0QEA5</accession>
<dbReference type="AlphaFoldDB" id="A0A4Q0QEA5"/>
<comment type="caution">
    <text evidence="1">The sequence shown here is derived from an EMBL/GenBank/DDBJ whole genome shotgun (WGS) entry which is preliminary data.</text>
</comment>
<sequence length="88" mass="10212">MAQLDLAVLPRVLFRYHSITDETIKREISAITEQYLWLSEFQRLNDPMEGFFQPDVPKFIDTRGWTKGVLRSNPKIGIYCFSAPTTTT</sequence>
<dbReference type="Proteomes" id="UP000290174">
    <property type="component" value="Unassembled WGS sequence"/>
</dbReference>
<evidence type="ECO:0000313" key="2">
    <source>
        <dbReference type="Proteomes" id="UP000290174"/>
    </source>
</evidence>
<dbReference type="EMBL" id="RKMK01000035">
    <property type="protein sequence ID" value="RXG88695.1"/>
    <property type="molecule type" value="Genomic_DNA"/>
</dbReference>